<comment type="caution">
    <text evidence="2">The sequence shown here is derived from an EMBL/GenBank/DDBJ whole genome shotgun (WGS) entry which is preliminary data.</text>
</comment>
<accession>A0ABT7HPG0</accession>
<reference evidence="2" key="1">
    <citation type="submission" date="2022-08" db="EMBL/GenBank/DDBJ databases">
        <authorList>
            <person name="Wang H."/>
        </authorList>
    </citation>
    <scope>NUCLEOTIDE SEQUENCE</scope>
    <source>
        <strain evidence="2">PS10</strain>
    </source>
</reference>
<dbReference type="Gene3D" id="1.20.120.30">
    <property type="entry name" value="Aspartate receptor, ligand-binding domain"/>
    <property type="match status" value="1"/>
</dbReference>
<feature type="domain" description="Chemoreceptor zinc-binding" evidence="1">
    <location>
        <begin position="2"/>
        <end position="61"/>
    </location>
</feature>
<sequence>MAFKQNGYSRFFNHNSEKMGDHHGCRLGKWYVADGKAIFGNTSAYPKILSPHEAVHRNINEGIANGQNLDVATANFKKAEEASKELFAILNDMLKQRQDG</sequence>
<dbReference type="Pfam" id="PF13682">
    <property type="entry name" value="CZB"/>
    <property type="match status" value="1"/>
</dbReference>
<dbReference type="InterPro" id="IPR025991">
    <property type="entry name" value="Chemoreceptor_zinc-bind_dom"/>
</dbReference>
<evidence type="ECO:0000313" key="3">
    <source>
        <dbReference type="Proteomes" id="UP001173801"/>
    </source>
</evidence>
<dbReference type="EMBL" id="JANURM010000004">
    <property type="protein sequence ID" value="MDL0088784.1"/>
    <property type="molecule type" value="Genomic_DNA"/>
</dbReference>
<name>A0ABT7HPG0_9BACT</name>
<dbReference type="RefSeq" id="WP_432264846.1">
    <property type="nucleotide sequence ID" value="NZ_JANURM010000004.1"/>
</dbReference>
<evidence type="ECO:0000259" key="1">
    <source>
        <dbReference type="Pfam" id="PF13682"/>
    </source>
</evidence>
<proteinExistence type="predicted"/>
<reference evidence="2" key="2">
    <citation type="journal article" date="2023" name="Microorganisms">
        <title>Isolation and Genomic Characteristics of Cat-Borne Campylobacter felis sp. nov. and Sheep-Borne Campylobacter ovis sp. nov.</title>
        <authorList>
            <person name="Wang H."/>
            <person name="Li Y."/>
            <person name="Gu Y."/>
            <person name="Zhou G."/>
            <person name="Chen X."/>
            <person name="Zhang X."/>
            <person name="Shao Z."/>
            <person name="Zhang J."/>
            <person name="Zhang M."/>
        </authorList>
    </citation>
    <scope>NUCLEOTIDE SEQUENCE</scope>
    <source>
        <strain evidence="2">PS10</strain>
    </source>
</reference>
<protein>
    <submittedName>
        <fullName evidence="2">CZB domain-containing protein</fullName>
    </submittedName>
</protein>
<organism evidence="2 3">
    <name type="scientific">Campylobacter gastrosuis</name>
    <dbReference type="NCBI Taxonomy" id="2974576"/>
    <lineage>
        <taxon>Bacteria</taxon>
        <taxon>Pseudomonadati</taxon>
        <taxon>Campylobacterota</taxon>
        <taxon>Epsilonproteobacteria</taxon>
        <taxon>Campylobacterales</taxon>
        <taxon>Campylobacteraceae</taxon>
        <taxon>Campylobacter</taxon>
    </lineage>
</organism>
<evidence type="ECO:0000313" key="2">
    <source>
        <dbReference type="EMBL" id="MDL0088784.1"/>
    </source>
</evidence>
<keyword evidence="3" id="KW-1185">Reference proteome</keyword>
<dbReference type="Proteomes" id="UP001173801">
    <property type="component" value="Unassembled WGS sequence"/>
</dbReference>
<gene>
    <name evidence="2" type="ORF">NYG85_05290</name>
</gene>